<sequence length="578" mass="63979">MFRLAKYLKPYLGATILTLFLLFLQTIANLLLPTLMAKIVDIGIPNGNTSYILSVGFYMLLVALLGSAFMVFANLNSAKVAMGFSKDLRRDLFIKVESFSLGEFNKLGTSSLITRTTNDITQVQQLVLMSLRMMVTAPLMVIGGLIMALSTNLELSVVLAFSIPILLVVIGLVAKFGMPLFKSMQVKLDQLNLVLRENLTGIRVIRAFNKVTYEQKRFDAANKDLTSTAIRVNKIMAVLMPSMMIILNLTSVAIIWFGAVRIEAGSFEVGSLIAFIQYVMQIMMALVMVTMMFVMIPRAAASAERINEVLETPFEIQDHVHELTHSSLHGQIVYKDVTFNYPNSEEPALSHISFETTPGKITAIIGGTGSGKSTLINLIPRFYDTTSGEILVNGVNIKDMPQEELRNKVGLVPQKALLFSGTIRDNLKYGKEDATDEDLWRALDIAQARDFVSNMEKGLDSYISQGGTNVSGGQKQRLCIARALVREPEIYIFDDSFSALDFKTDSALRKALKSEVTESAMILVAQRISTIMDADEILVLFDGKVVGQGTHRELLDTCEVYKEIALSQLSKEEIENGK</sequence>
<name>A0AA42DNE0_9FIRM</name>
<feature type="transmembrane region" description="Helical" evidence="9">
    <location>
        <begin position="12"/>
        <end position="31"/>
    </location>
</feature>
<evidence type="ECO:0000256" key="3">
    <source>
        <dbReference type="ARBA" id="ARBA00022475"/>
    </source>
</evidence>
<dbReference type="EMBL" id="JAQIFT010000046">
    <property type="protein sequence ID" value="MDA3732205.1"/>
    <property type="molecule type" value="Genomic_DNA"/>
</dbReference>
<dbReference type="FunFam" id="3.40.50.300:FF:000854">
    <property type="entry name" value="Multidrug ABC transporter ATP-binding protein"/>
    <property type="match status" value="1"/>
</dbReference>
<dbReference type="InterPro" id="IPR027417">
    <property type="entry name" value="P-loop_NTPase"/>
</dbReference>
<reference evidence="12" key="1">
    <citation type="journal article" date="2023" name="Int. J. Syst. Evol. Microbiol.">
        <title>&lt;i&gt;Holtiella tumoricola&lt;/i&gt; gen. nov. sp. nov., isolated from a human clinical sample.</title>
        <authorList>
            <person name="Allen-Vercoe E."/>
            <person name="Daigneault M.C."/>
            <person name="Vancuren S.J."/>
            <person name="Cochrane K."/>
            <person name="O'Neal L.L."/>
            <person name="Sankaranarayanan K."/>
            <person name="Lawson P.A."/>
        </authorList>
    </citation>
    <scope>NUCLEOTIDE SEQUENCE</scope>
    <source>
        <strain evidence="12">CC70A</strain>
    </source>
</reference>
<dbReference type="Gene3D" id="1.20.1560.10">
    <property type="entry name" value="ABC transporter type 1, transmembrane domain"/>
    <property type="match status" value="1"/>
</dbReference>
<dbReference type="AlphaFoldDB" id="A0AA42DNE0"/>
<evidence type="ECO:0000313" key="12">
    <source>
        <dbReference type="EMBL" id="MDA3732205.1"/>
    </source>
</evidence>
<dbReference type="Pfam" id="PF00005">
    <property type="entry name" value="ABC_tran"/>
    <property type="match status" value="1"/>
</dbReference>
<evidence type="ECO:0000256" key="9">
    <source>
        <dbReference type="SAM" id="Phobius"/>
    </source>
</evidence>
<evidence type="ECO:0000256" key="7">
    <source>
        <dbReference type="ARBA" id="ARBA00022989"/>
    </source>
</evidence>
<keyword evidence="7 9" id="KW-1133">Transmembrane helix</keyword>
<dbReference type="Gene3D" id="3.40.50.300">
    <property type="entry name" value="P-loop containing nucleotide triphosphate hydrolases"/>
    <property type="match status" value="1"/>
</dbReference>
<dbReference type="InterPro" id="IPR017871">
    <property type="entry name" value="ABC_transporter-like_CS"/>
</dbReference>
<gene>
    <name evidence="12" type="ORF">PBV87_11990</name>
</gene>
<protein>
    <submittedName>
        <fullName evidence="12">ABC transporter ATP-binding protein</fullName>
    </submittedName>
</protein>
<dbReference type="Pfam" id="PF00664">
    <property type="entry name" value="ABC_membrane"/>
    <property type="match status" value="1"/>
</dbReference>
<comment type="subcellular location">
    <subcellularLocation>
        <location evidence="1">Cell membrane</location>
        <topology evidence="1">Multi-pass membrane protein</topology>
    </subcellularLocation>
</comment>
<evidence type="ECO:0000259" key="11">
    <source>
        <dbReference type="PROSITE" id="PS50929"/>
    </source>
</evidence>
<feature type="transmembrane region" description="Helical" evidence="9">
    <location>
        <begin position="271"/>
        <end position="296"/>
    </location>
</feature>
<organism evidence="12 13">
    <name type="scientific">Holtiella tumoricola</name>
    <dbReference type="NCBI Taxonomy" id="3018743"/>
    <lineage>
        <taxon>Bacteria</taxon>
        <taxon>Bacillati</taxon>
        <taxon>Bacillota</taxon>
        <taxon>Clostridia</taxon>
        <taxon>Lachnospirales</taxon>
        <taxon>Cellulosilyticaceae</taxon>
        <taxon>Holtiella</taxon>
    </lineage>
</organism>
<feature type="domain" description="ABC transmembrane type-1" evidence="11">
    <location>
        <begin position="16"/>
        <end position="298"/>
    </location>
</feature>
<evidence type="ECO:0000256" key="4">
    <source>
        <dbReference type="ARBA" id="ARBA00022692"/>
    </source>
</evidence>
<dbReference type="InterPro" id="IPR036640">
    <property type="entry name" value="ABC1_TM_sf"/>
</dbReference>
<dbReference type="InterPro" id="IPR039421">
    <property type="entry name" value="Type_1_exporter"/>
</dbReference>
<dbReference type="RefSeq" id="WP_271012456.1">
    <property type="nucleotide sequence ID" value="NZ_JAQIFT010000046.1"/>
</dbReference>
<feature type="transmembrane region" description="Helical" evidence="9">
    <location>
        <begin position="235"/>
        <end position="259"/>
    </location>
</feature>
<keyword evidence="5" id="KW-0547">Nucleotide-binding</keyword>
<dbReference type="SMART" id="SM00382">
    <property type="entry name" value="AAA"/>
    <property type="match status" value="1"/>
</dbReference>
<dbReference type="Proteomes" id="UP001169242">
    <property type="component" value="Unassembled WGS sequence"/>
</dbReference>
<evidence type="ECO:0000256" key="2">
    <source>
        <dbReference type="ARBA" id="ARBA00022448"/>
    </source>
</evidence>
<dbReference type="InterPro" id="IPR003593">
    <property type="entry name" value="AAA+_ATPase"/>
</dbReference>
<dbReference type="SUPFAM" id="SSF90123">
    <property type="entry name" value="ABC transporter transmembrane region"/>
    <property type="match status" value="1"/>
</dbReference>
<keyword evidence="13" id="KW-1185">Reference proteome</keyword>
<evidence type="ECO:0000259" key="10">
    <source>
        <dbReference type="PROSITE" id="PS50893"/>
    </source>
</evidence>
<dbReference type="SUPFAM" id="SSF52540">
    <property type="entry name" value="P-loop containing nucleoside triphosphate hydrolases"/>
    <property type="match status" value="1"/>
</dbReference>
<keyword evidence="6 12" id="KW-0067">ATP-binding</keyword>
<dbReference type="PROSITE" id="PS50893">
    <property type="entry name" value="ABC_TRANSPORTER_2"/>
    <property type="match status" value="1"/>
</dbReference>
<proteinExistence type="predicted"/>
<feature type="domain" description="ABC transporter" evidence="10">
    <location>
        <begin position="332"/>
        <end position="567"/>
    </location>
</feature>
<feature type="transmembrane region" description="Helical" evidence="9">
    <location>
        <begin position="131"/>
        <end position="149"/>
    </location>
</feature>
<keyword evidence="4 9" id="KW-0812">Transmembrane</keyword>
<dbReference type="PROSITE" id="PS00211">
    <property type="entry name" value="ABC_TRANSPORTER_1"/>
    <property type="match status" value="1"/>
</dbReference>
<evidence type="ECO:0000256" key="5">
    <source>
        <dbReference type="ARBA" id="ARBA00022741"/>
    </source>
</evidence>
<evidence type="ECO:0000313" key="13">
    <source>
        <dbReference type="Proteomes" id="UP001169242"/>
    </source>
</evidence>
<accession>A0AA42DNE0</accession>
<comment type="caution">
    <text evidence="12">The sequence shown here is derived from an EMBL/GenBank/DDBJ whole genome shotgun (WGS) entry which is preliminary data.</text>
</comment>
<evidence type="ECO:0000256" key="8">
    <source>
        <dbReference type="ARBA" id="ARBA00023136"/>
    </source>
</evidence>
<evidence type="ECO:0000256" key="1">
    <source>
        <dbReference type="ARBA" id="ARBA00004651"/>
    </source>
</evidence>
<evidence type="ECO:0000256" key="6">
    <source>
        <dbReference type="ARBA" id="ARBA00022840"/>
    </source>
</evidence>
<dbReference type="PANTHER" id="PTHR43394">
    <property type="entry name" value="ATP-DEPENDENT PERMEASE MDL1, MITOCHONDRIAL"/>
    <property type="match status" value="1"/>
</dbReference>
<dbReference type="InterPro" id="IPR003439">
    <property type="entry name" value="ABC_transporter-like_ATP-bd"/>
</dbReference>
<dbReference type="GO" id="GO:0016887">
    <property type="term" value="F:ATP hydrolysis activity"/>
    <property type="evidence" value="ECO:0007669"/>
    <property type="project" value="InterPro"/>
</dbReference>
<dbReference type="GO" id="GO:0005886">
    <property type="term" value="C:plasma membrane"/>
    <property type="evidence" value="ECO:0007669"/>
    <property type="project" value="UniProtKB-SubCell"/>
</dbReference>
<feature type="transmembrane region" description="Helical" evidence="9">
    <location>
        <begin position="155"/>
        <end position="174"/>
    </location>
</feature>
<keyword evidence="2" id="KW-0813">Transport</keyword>
<feature type="transmembrane region" description="Helical" evidence="9">
    <location>
        <begin position="51"/>
        <end position="75"/>
    </location>
</feature>
<dbReference type="GO" id="GO:0015421">
    <property type="term" value="F:ABC-type oligopeptide transporter activity"/>
    <property type="evidence" value="ECO:0007669"/>
    <property type="project" value="TreeGrafter"/>
</dbReference>
<dbReference type="PANTHER" id="PTHR43394:SF1">
    <property type="entry name" value="ATP-BINDING CASSETTE SUB-FAMILY B MEMBER 10, MITOCHONDRIAL"/>
    <property type="match status" value="1"/>
</dbReference>
<dbReference type="InterPro" id="IPR011527">
    <property type="entry name" value="ABC1_TM_dom"/>
</dbReference>
<dbReference type="FunFam" id="1.20.1560.10:FF:000040">
    <property type="entry name" value="Multidrug ABC transporter ATP-binding protein"/>
    <property type="match status" value="1"/>
</dbReference>
<dbReference type="PROSITE" id="PS50929">
    <property type="entry name" value="ABC_TM1F"/>
    <property type="match status" value="1"/>
</dbReference>
<keyword evidence="8 9" id="KW-0472">Membrane</keyword>
<dbReference type="GO" id="GO:0005524">
    <property type="term" value="F:ATP binding"/>
    <property type="evidence" value="ECO:0007669"/>
    <property type="project" value="UniProtKB-KW"/>
</dbReference>
<keyword evidence="3" id="KW-1003">Cell membrane</keyword>
<dbReference type="CDD" id="cd18548">
    <property type="entry name" value="ABC_6TM_Tm287_like"/>
    <property type="match status" value="1"/>
</dbReference>